<reference evidence="10 11" key="1">
    <citation type="submission" date="2021-03" db="EMBL/GenBank/DDBJ databases">
        <title>Caproiciproducens sp. nov. isolated from feces of cow.</title>
        <authorList>
            <person name="Choi J.-Y."/>
        </authorList>
    </citation>
    <scope>NUCLEOTIDE SEQUENCE [LARGE SCALE GENOMIC DNA]</scope>
    <source>
        <strain evidence="10 11">AGMB10547</strain>
    </source>
</reference>
<dbReference type="PANTHER" id="PTHR46566:SF1">
    <property type="entry name" value="1-PHOSPHOFRUCTOKINASE"/>
    <property type="match status" value="1"/>
</dbReference>
<comment type="similarity">
    <text evidence="1">Belongs to the carbohydrate kinase pfkB family.</text>
</comment>
<evidence type="ECO:0000256" key="6">
    <source>
        <dbReference type="ARBA" id="ARBA00047745"/>
    </source>
</evidence>
<evidence type="ECO:0000256" key="8">
    <source>
        <dbReference type="RuleBase" id="RU369061"/>
    </source>
</evidence>
<protein>
    <recommendedName>
        <fullName evidence="7">Tagatose-6-phosphate kinase</fullName>
        <ecNumber evidence="7">2.7.1.144</ecNumber>
    </recommendedName>
</protein>
<comment type="catalytic activity">
    <reaction evidence="6 8">
        <text>beta-D-fructose 1-phosphate + ATP = beta-D-fructose 1,6-bisphosphate + ADP + H(+)</text>
        <dbReference type="Rhea" id="RHEA:14213"/>
        <dbReference type="ChEBI" id="CHEBI:15378"/>
        <dbReference type="ChEBI" id="CHEBI:30616"/>
        <dbReference type="ChEBI" id="CHEBI:32966"/>
        <dbReference type="ChEBI" id="CHEBI:138881"/>
        <dbReference type="ChEBI" id="CHEBI:456216"/>
        <dbReference type="EC" id="2.7.1.56"/>
    </reaction>
</comment>
<keyword evidence="11" id="KW-1185">Reference proteome</keyword>
<comment type="similarity">
    <text evidence="7">Belongs to the carbohydrate kinase PfkB family. LacC subfamily.</text>
</comment>
<comment type="caution">
    <text evidence="10">The sequence shown here is derived from an EMBL/GenBank/DDBJ whole genome shotgun (WGS) entry which is preliminary data.</text>
</comment>
<dbReference type="PROSITE" id="PS00584">
    <property type="entry name" value="PFKB_KINASES_2"/>
    <property type="match status" value="1"/>
</dbReference>
<keyword evidence="2 7" id="KW-0808">Transferase</keyword>
<proteinExistence type="inferred from homology"/>
<dbReference type="CDD" id="cd01164">
    <property type="entry name" value="FruK_PfkB_like"/>
    <property type="match status" value="1"/>
</dbReference>
<evidence type="ECO:0000256" key="1">
    <source>
        <dbReference type="ARBA" id="ARBA00005380"/>
    </source>
</evidence>
<dbReference type="PANTHER" id="PTHR46566">
    <property type="entry name" value="1-PHOSPHOFRUCTOKINASE-RELATED"/>
    <property type="match status" value="1"/>
</dbReference>
<organism evidence="10 11">
    <name type="scientific">Caproiciproducens faecalis</name>
    <dbReference type="NCBI Taxonomy" id="2820301"/>
    <lineage>
        <taxon>Bacteria</taxon>
        <taxon>Bacillati</taxon>
        <taxon>Bacillota</taxon>
        <taxon>Clostridia</taxon>
        <taxon>Eubacteriales</taxon>
        <taxon>Acutalibacteraceae</taxon>
        <taxon>Caproiciproducens</taxon>
    </lineage>
</organism>
<dbReference type="InterPro" id="IPR022463">
    <property type="entry name" value="1-PFruKinase"/>
</dbReference>
<name>A0ABS7DNG6_9FIRM</name>
<dbReference type="InterPro" id="IPR002173">
    <property type="entry name" value="Carboh/pur_kinase_PfkB_CS"/>
</dbReference>
<comment type="function">
    <text evidence="8">Catalyzes the ATP-dependent phosphorylation of fructose-l-phosphate to fructose-l,6-bisphosphate.</text>
</comment>
<evidence type="ECO:0000256" key="7">
    <source>
        <dbReference type="PIRNR" id="PIRNR000535"/>
    </source>
</evidence>
<dbReference type="NCBIfam" id="TIGR03168">
    <property type="entry name" value="1-PFK"/>
    <property type="match status" value="1"/>
</dbReference>
<gene>
    <name evidence="10" type="primary">pfkB</name>
    <name evidence="10" type="ORF">J5W02_07985</name>
</gene>
<sequence length="302" mass="32106">MIYTVTFNPALDYITDVPDFREGEINRSCGEKILSGGKGINVSIVLKNLGLESTALGFIAGFTGDEIERGVRSFGCSTDFIRLDGGLSRINLKIRSKHETAVNGSGPLIPREKVSKLFAQLSGLSNEDILVLAGSIPSSLPANTYETIMERLQEKKIRIVVDATGQLLLNVLKYRPFLIKPNREELEELSGQALKGEKEIILACKHLQTLGASNILVSLGGDGAILVSETGCVYQDAAPEGKVVNTVGAGDSMVAGFLAGYLKNRSLLEAFQTGIAAGSASAFSENLATGKEVSALLKTIKG</sequence>
<comment type="pathway">
    <text evidence="7">Carbohydrate metabolism; D-tagatose 6-phosphate degradation; D-glyceraldehyde 3-phosphate and glycerone phosphate from D-tagatose 6-phosphate: step 1/2.</text>
</comment>
<comment type="catalytic activity">
    <reaction evidence="7">
        <text>D-tagatofuranose 6-phosphate + ATP = D-tagatofuranose 1,6-bisphosphate + ADP + H(+)</text>
        <dbReference type="Rhea" id="RHEA:12420"/>
        <dbReference type="ChEBI" id="CHEBI:15378"/>
        <dbReference type="ChEBI" id="CHEBI:30616"/>
        <dbReference type="ChEBI" id="CHEBI:58694"/>
        <dbReference type="ChEBI" id="CHEBI:58695"/>
        <dbReference type="ChEBI" id="CHEBI:456216"/>
        <dbReference type="EC" id="2.7.1.144"/>
    </reaction>
</comment>
<feature type="domain" description="Carbohydrate kinase PfkB" evidence="9">
    <location>
        <begin position="13"/>
        <end position="289"/>
    </location>
</feature>
<dbReference type="NCBIfam" id="TIGR03828">
    <property type="entry name" value="pfkB"/>
    <property type="match status" value="1"/>
</dbReference>
<evidence type="ECO:0000313" key="11">
    <source>
        <dbReference type="Proteomes" id="UP000719942"/>
    </source>
</evidence>
<keyword evidence="5 7" id="KW-0067">ATP-binding</keyword>
<evidence type="ECO:0000259" key="9">
    <source>
        <dbReference type="Pfam" id="PF00294"/>
    </source>
</evidence>
<dbReference type="EC" id="2.7.1.144" evidence="7"/>
<dbReference type="GO" id="GO:0008662">
    <property type="term" value="F:1-phosphofructokinase activity"/>
    <property type="evidence" value="ECO:0007669"/>
    <property type="project" value="UniProtKB-EC"/>
</dbReference>
<dbReference type="SUPFAM" id="SSF53613">
    <property type="entry name" value="Ribokinase-like"/>
    <property type="match status" value="1"/>
</dbReference>
<dbReference type="Gene3D" id="3.40.1190.20">
    <property type="match status" value="1"/>
</dbReference>
<keyword evidence="7" id="KW-0423">Lactose metabolism</keyword>
<dbReference type="EMBL" id="JAGFNZ010000002">
    <property type="protein sequence ID" value="MBW7572753.1"/>
    <property type="molecule type" value="Genomic_DNA"/>
</dbReference>
<keyword evidence="4 8" id="KW-0418">Kinase</keyword>
<dbReference type="InterPro" id="IPR011611">
    <property type="entry name" value="PfkB_dom"/>
</dbReference>
<evidence type="ECO:0000256" key="2">
    <source>
        <dbReference type="ARBA" id="ARBA00022679"/>
    </source>
</evidence>
<dbReference type="PIRSF" id="PIRSF000535">
    <property type="entry name" value="1PFK/6PFK/LacC"/>
    <property type="match status" value="1"/>
</dbReference>
<keyword evidence="3 7" id="KW-0547">Nucleotide-binding</keyword>
<dbReference type="RefSeq" id="WP_219965137.1">
    <property type="nucleotide sequence ID" value="NZ_JAGFNZ010000002.1"/>
</dbReference>
<dbReference type="Pfam" id="PF00294">
    <property type="entry name" value="PfkB"/>
    <property type="match status" value="1"/>
</dbReference>
<evidence type="ECO:0000256" key="5">
    <source>
        <dbReference type="ARBA" id="ARBA00022840"/>
    </source>
</evidence>
<dbReference type="InterPro" id="IPR017583">
    <property type="entry name" value="Tagatose/fructose_Pkinase"/>
</dbReference>
<dbReference type="Proteomes" id="UP000719942">
    <property type="component" value="Unassembled WGS sequence"/>
</dbReference>
<accession>A0ABS7DNG6</accession>
<dbReference type="InterPro" id="IPR029056">
    <property type="entry name" value="Ribokinase-like"/>
</dbReference>
<evidence type="ECO:0000313" key="10">
    <source>
        <dbReference type="EMBL" id="MBW7572753.1"/>
    </source>
</evidence>
<evidence type="ECO:0000256" key="4">
    <source>
        <dbReference type="ARBA" id="ARBA00022777"/>
    </source>
</evidence>
<evidence type="ECO:0000256" key="3">
    <source>
        <dbReference type="ARBA" id="ARBA00022741"/>
    </source>
</evidence>